<dbReference type="InterPro" id="IPR010158">
    <property type="entry name" value="Amidase_Cbmase"/>
</dbReference>
<comment type="similarity">
    <text evidence="1">Belongs to the peptidase M20 family.</text>
</comment>
<gene>
    <name evidence="5" type="ORF">CH341_08925</name>
</gene>
<dbReference type="PANTHER" id="PTHR32494">
    <property type="entry name" value="ALLANTOATE DEIMINASE-RELATED"/>
    <property type="match status" value="1"/>
</dbReference>
<feature type="binding site" evidence="3">
    <location>
        <position position="201"/>
    </location>
    <ligand>
        <name>Zn(2+)</name>
        <dbReference type="ChEBI" id="CHEBI:29105"/>
        <label>1</label>
    </ligand>
</feature>
<dbReference type="Proteomes" id="UP000249130">
    <property type="component" value="Unassembled WGS sequence"/>
</dbReference>
<dbReference type="Pfam" id="PF01546">
    <property type="entry name" value="Peptidase_M20"/>
    <property type="match status" value="1"/>
</dbReference>
<keyword evidence="2 5" id="KW-0378">Hydrolase</keyword>
<feature type="binding site" evidence="3">
    <location>
        <position position="91"/>
    </location>
    <ligand>
        <name>Zn(2+)</name>
        <dbReference type="ChEBI" id="CHEBI:29105"/>
        <label>1</label>
    </ligand>
</feature>
<keyword evidence="3" id="KW-0862">Zinc</keyword>
<dbReference type="InterPro" id="IPR002933">
    <property type="entry name" value="Peptidase_M20"/>
</dbReference>
<dbReference type="PANTHER" id="PTHR32494:SF5">
    <property type="entry name" value="ALLANTOATE AMIDOHYDROLASE"/>
    <property type="match status" value="1"/>
</dbReference>
<feature type="binding site" evidence="3">
    <location>
        <position position="137"/>
    </location>
    <ligand>
        <name>Zn(2+)</name>
        <dbReference type="ChEBI" id="CHEBI:29105"/>
        <label>2</label>
    </ligand>
</feature>
<dbReference type="InterPro" id="IPR036264">
    <property type="entry name" value="Bact_exopeptidase_dim_dom"/>
</dbReference>
<evidence type="ECO:0000256" key="2">
    <source>
        <dbReference type="ARBA" id="ARBA00022801"/>
    </source>
</evidence>
<dbReference type="CDD" id="cd03884">
    <property type="entry name" value="M20_bAS"/>
    <property type="match status" value="1"/>
</dbReference>
<protein>
    <submittedName>
        <fullName evidence="5">Zn-dependent hydrolase</fullName>
    </submittedName>
</protein>
<keyword evidence="3" id="KW-0479">Metal-binding</keyword>
<dbReference type="AlphaFoldDB" id="A0A327L4P8"/>
<dbReference type="PIRSF" id="PIRSF001235">
    <property type="entry name" value="Amidase_carbamoylase"/>
    <property type="match status" value="1"/>
</dbReference>
<dbReference type="NCBIfam" id="TIGR01879">
    <property type="entry name" value="hydantase"/>
    <property type="match status" value="1"/>
</dbReference>
<evidence type="ECO:0000256" key="3">
    <source>
        <dbReference type="PIRSR" id="PIRSR001235-1"/>
    </source>
</evidence>
<feature type="domain" description="Peptidase M20 dimerisation" evidence="4">
    <location>
        <begin position="220"/>
        <end position="320"/>
    </location>
</feature>
<evidence type="ECO:0000313" key="6">
    <source>
        <dbReference type="Proteomes" id="UP000249130"/>
    </source>
</evidence>
<dbReference type="GO" id="GO:0046872">
    <property type="term" value="F:metal ion binding"/>
    <property type="evidence" value="ECO:0007669"/>
    <property type="project" value="UniProtKB-KW"/>
</dbReference>
<dbReference type="OrthoDB" id="9808195at2"/>
<keyword evidence="6" id="KW-1185">Reference proteome</keyword>
<feature type="binding site" evidence="3">
    <location>
        <position position="391"/>
    </location>
    <ligand>
        <name>Zn(2+)</name>
        <dbReference type="ChEBI" id="CHEBI:29105"/>
        <label>2</label>
    </ligand>
</feature>
<comment type="caution">
    <text evidence="5">The sequence shown here is derived from an EMBL/GenBank/DDBJ whole genome shotgun (WGS) entry which is preliminary data.</text>
</comment>
<evidence type="ECO:0000259" key="4">
    <source>
        <dbReference type="Pfam" id="PF07687"/>
    </source>
</evidence>
<evidence type="ECO:0000256" key="1">
    <source>
        <dbReference type="ARBA" id="ARBA00006153"/>
    </source>
</evidence>
<dbReference type="RefSeq" id="WP_111418695.1">
    <property type="nucleotide sequence ID" value="NZ_NPEX01000043.1"/>
</dbReference>
<comment type="cofactor">
    <cofactor evidence="3">
        <name>Zn(2+)</name>
        <dbReference type="ChEBI" id="CHEBI:29105"/>
    </cofactor>
    <text evidence="3">Binds 2 Zn(2+) ions per subunit.</text>
</comment>
<organism evidence="5 6">
    <name type="scientific">Rhodoplanes roseus</name>
    <dbReference type="NCBI Taxonomy" id="29409"/>
    <lineage>
        <taxon>Bacteria</taxon>
        <taxon>Pseudomonadati</taxon>
        <taxon>Pseudomonadota</taxon>
        <taxon>Alphaproteobacteria</taxon>
        <taxon>Hyphomicrobiales</taxon>
        <taxon>Nitrobacteraceae</taxon>
        <taxon>Rhodoplanes</taxon>
    </lineage>
</organism>
<dbReference type="Pfam" id="PF07687">
    <property type="entry name" value="M20_dimer"/>
    <property type="match status" value="1"/>
</dbReference>
<dbReference type="SUPFAM" id="SSF55031">
    <property type="entry name" value="Bacterial exopeptidase dimerisation domain"/>
    <property type="match status" value="1"/>
</dbReference>
<dbReference type="Gene3D" id="3.30.70.360">
    <property type="match status" value="1"/>
</dbReference>
<name>A0A327L4P8_9BRAD</name>
<feature type="binding site" evidence="3">
    <location>
        <position position="102"/>
    </location>
    <ligand>
        <name>Zn(2+)</name>
        <dbReference type="ChEBI" id="CHEBI:29105"/>
        <label>1</label>
    </ligand>
</feature>
<dbReference type="GO" id="GO:0016813">
    <property type="term" value="F:hydrolase activity, acting on carbon-nitrogen (but not peptide) bonds, in linear amidines"/>
    <property type="evidence" value="ECO:0007669"/>
    <property type="project" value="InterPro"/>
</dbReference>
<dbReference type="SUPFAM" id="SSF53187">
    <property type="entry name" value="Zn-dependent exopeptidases"/>
    <property type="match status" value="1"/>
</dbReference>
<accession>A0A327L4P8</accession>
<evidence type="ECO:0000313" key="5">
    <source>
        <dbReference type="EMBL" id="RAI44492.1"/>
    </source>
</evidence>
<feature type="binding site" evidence="3">
    <location>
        <position position="102"/>
    </location>
    <ligand>
        <name>Zn(2+)</name>
        <dbReference type="ChEBI" id="CHEBI:29105"/>
        <label>2</label>
    </ligand>
</feature>
<dbReference type="InterPro" id="IPR011650">
    <property type="entry name" value="Peptidase_M20_dimer"/>
</dbReference>
<sequence length="420" mass="44506">MTEPRESKSIAHHVDAERLWRRHMELAQHGATGNGGVNRQALSDEEVTARRVLVGWGEAIGLVASNDAAGNLFLRLEGTAPDLAPVLIGSHIDSQPTGGKFDGAFGVLAALESVEAMVAAGARPRRSVDVVAWMNEEGSRFAPGMMGSAAFTCARKLADILSVHDAVGVGVATEIAKVLAAEPDLPGRPLGFPVAAFVEAHIEQGPILEAEGRTIGVVTGIQGKRTFRVTVTGEENHAGTSPRSARRDALVSAVAVVQALQQAMWDDADVVRFTIGRFDVTPNAPSVVPARVVFSIDLRHPDTDTLRDLGDRIPALCAAAAGRCAVEVRELLHDPPLTFPDAVRDRIRAAATDLGIPWMDIPSGAGHDARYLHYHCPTGMIFIPCLNGLSHHEAESATKDDIAAGARVLAETAFGLANQE</sequence>
<proteinExistence type="inferred from homology"/>
<dbReference type="EMBL" id="NPEX01000043">
    <property type="protein sequence ID" value="RAI44492.1"/>
    <property type="molecule type" value="Genomic_DNA"/>
</dbReference>
<reference evidence="5 6" key="1">
    <citation type="submission" date="2017-07" db="EMBL/GenBank/DDBJ databases">
        <title>Draft Genome Sequences of Select Purple Nonsulfur Bacteria.</title>
        <authorList>
            <person name="Lasarre B."/>
            <person name="Mckinlay J.B."/>
        </authorList>
    </citation>
    <scope>NUCLEOTIDE SEQUENCE [LARGE SCALE GENOMIC DNA]</scope>
    <source>
        <strain evidence="5 6">DSM 5909</strain>
    </source>
</reference>
<dbReference type="Gene3D" id="3.40.630.10">
    <property type="entry name" value="Zn peptidases"/>
    <property type="match status" value="1"/>
</dbReference>